<gene>
    <name evidence="1" type="ordered locus">BB1278</name>
</gene>
<dbReference type="KEGG" id="bbr:BB1278"/>
<dbReference type="InterPro" id="IPR014710">
    <property type="entry name" value="RmlC-like_jellyroll"/>
</dbReference>
<proteinExistence type="predicted"/>
<dbReference type="RefSeq" id="WP_010926117.1">
    <property type="nucleotide sequence ID" value="NC_002927.3"/>
</dbReference>
<dbReference type="InterPro" id="IPR010282">
    <property type="entry name" value="Uncharacterised_HutD/Ves"/>
</dbReference>
<dbReference type="InterPro" id="IPR011051">
    <property type="entry name" value="RmlC_Cupin_sf"/>
</dbReference>
<dbReference type="Pfam" id="PF05962">
    <property type="entry name" value="HutD"/>
    <property type="match status" value="1"/>
</dbReference>
<evidence type="ECO:0008006" key="3">
    <source>
        <dbReference type="Google" id="ProtNLM"/>
    </source>
</evidence>
<name>A0A0H3LJ80_BORBR</name>
<dbReference type="Gene3D" id="2.60.120.10">
    <property type="entry name" value="Jelly Rolls"/>
    <property type="match status" value="1"/>
</dbReference>
<dbReference type="Proteomes" id="UP000001027">
    <property type="component" value="Chromosome"/>
</dbReference>
<organism evidence="1 2">
    <name type="scientific">Bordetella bronchiseptica (strain ATCC BAA-588 / NCTC 13252 / RB50)</name>
    <name type="common">Alcaligenes bronchisepticus</name>
    <dbReference type="NCBI Taxonomy" id="257310"/>
    <lineage>
        <taxon>Bacteria</taxon>
        <taxon>Pseudomonadati</taxon>
        <taxon>Pseudomonadota</taxon>
        <taxon>Betaproteobacteria</taxon>
        <taxon>Burkholderiales</taxon>
        <taxon>Alcaligenaceae</taxon>
        <taxon>Bordetella</taxon>
    </lineage>
</organism>
<reference evidence="2" key="1">
    <citation type="journal article" date="2003" name="Nat. Genet.">
        <title>Comparative analysis of the genome sequences of Bordetella pertussis, Bordetella parapertussis and Bordetella bronchiseptica.</title>
        <authorList>
            <person name="Parkhill J."/>
            <person name="Sebaihia M."/>
            <person name="Preston A."/>
            <person name="Murphy L.D."/>
            <person name="Thomson N.R."/>
            <person name="Harris D.E."/>
            <person name="Holden M.T.G."/>
            <person name="Churcher C.M."/>
            <person name="Bentley S.D."/>
            <person name="Mungall K.L."/>
            <person name="Cerdeno-Tarraga A.-M."/>
            <person name="Temple L."/>
            <person name="James K.D."/>
            <person name="Harris B."/>
            <person name="Quail M.A."/>
            <person name="Achtman M."/>
            <person name="Atkin R."/>
            <person name="Baker S."/>
            <person name="Basham D."/>
            <person name="Bason N."/>
            <person name="Cherevach I."/>
            <person name="Chillingworth T."/>
            <person name="Collins M."/>
            <person name="Cronin A."/>
            <person name="Davis P."/>
            <person name="Doggett J."/>
            <person name="Feltwell T."/>
            <person name="Goble A."/>
            <person name="Hamlin N."/>
            <person name="Hauser H."/>
            <person name="Holroyd S."/>
            <person name="Jagels K."/>
            <person name="Leather S."/>
            <person name="Moule S."/>
            <person name="Norberczak H."/>
            <person name="O'Neil S."/>
            <person name="Ormond D."/>
            <person name="Price C."/>
            <person name="Rabbinowitsch E."/>
            <person name="Rutter S."/>
            <person name="Sanders M."/>
            <person name="Saunders D."/>
            <person name="Seeger K."/>
            <person name="Sharp S."/>
            <person name="Simmonds M."/>
            <person name="Skelton J."/>
            <person name="Squares R."/>
            <person name="Squares S."/>
            <person name="Stevens K."/>
            <person name="Unwin L."/>
            <person name="Whitehead S."/>
            <person name="Barrell B.G."/>
            <person name="Maskell D.J."/>
        </authorList>
    </citation>
    <scope>NUCLEOTIDE SEQUENCE [LARGE SCALE GENOMIC DNA]</scope>
    <source>
        <strain evidence="2">ATCC BAA-588 / NCTC 13252 / RB50</strain>
    </source>
</reference>
<sequence>MFQRFELAQLPVSPWRNGGGATREVARHPQGAAADGFEWRVSVADIGADGPFSAYPGIDRSITLLEGAGVRMRSADGTLDHLLDVALRPFAFAGEHAIDATLLGGPSRDFNVMTRRGRWRAEARVLHGQAALAPAPAGVLFAAGGDWRVQCDAGQALLRAGAGVVWRAAAGAIHATPLGGEGGLIAVRLLEAGATAVAPDA</sequence>
<dbReference type="PANTHER" id="PTHR37943">
    <property type="entry name" value="PROTEIN VES"/>
    <property type="match status" value="1"/>
</dbReference>
<dbReference type="eggNOG" id="COG3758">
    <property type="taxonomic scope" value="Bacteria"/>
</dbReference>
<dbReference type="EMBL" id="BX640440">
    <property type="protein sequence ID" value="CAE31776.1"/>
    <property type="molecule type" value="Genomic_DNA"/>
</dbReference>
<protein>
    <recommendedName>
        <fullName evidence="3">HutD family protein</fullName>
    </recommendedName>
</protein>
<dbReference type="SUPFAM" id="SSF51182">
    <property type="entry name" value="RmlC-like cupins"/>
    <property type="match status" value="1"/>
</dbReference>
<dbReference type="HOGENOM" id="CLU_090931_5_0_4"/>
<dbReference type="CDD" id="cd20293">
    <property type="entry name" value="cupin_HutD_N"/>
    <property type="match status" value="1"/>
</dbReference>
<dbReference type="PANTHER" id="PTHR37943:SF1">
    <property type="entry name" value="PROTEIN VES"/>
    <property type="match status" value="1"/>
</dbReference>
<evidence type="ECO:0000313" key="1">
    <source>
        <dbReference type="EMBL" id="CAE31776.1"/>
    </source>
</evidence>
<evidence type="ECO:0000313" key="2">
    <source>
        <dbReference type="Proteomes" id="UP000001027"/>
    </source>
</evidence>
<dbReference type="AlphaFoldDB" id="A0A0H3LJ80"/>
<accession>A0A0H3LJ80</accession>